<dbReference type="EMBL" id="JAQQAF010000004">
    <property type="protein sequence ID" value="KAJ8493558.1"/>
    <property type="molecule type" value="Genomic_DNA"/>
</dbReference>
<keyword evidence="2" id="KW-1185">Reference proteome</keyword>
<organism evidence="1 2">
    <name type="scientific">Ensete ventricosum</name>
    <name type="common">Abyssinian banana</name>
    <name type="synonym">Musa ensete</name>
    <dbReference type="NCBI Taxonomy" id="4639"/>
    <lineage>
        <taxon>Eukaryota</taxon>
        <taxon>Viridiplantae</taxon>
        <taxon>Streptophyta</taxon>
        <taxon>Embryophyta</taxon>
        <taxon>Tracheophyta</taxon>
        <taxon>Spermatophyta</taxon>
        <taxon>Magnoliopsida</taxon>
        <taxon>Liliopsida</taxon>
        <taxon>Zingiberales</taxon>
        <taxon>Musaceae</taxon>
        <taxon>Ensete</taxon>
    </lineage>
</organism>
<gene>
    <name evidence="1" type="ORF">OPV22_015279</name>
</gene>
<evidence type="ECO:0000313" key="1">
    <source>
        <dbReference type="EMBL" id="KAJ8493558.1"/>
    </source>
</evidence>
<protein>
    <submittedName>
        <fullName evidence="1">Uncharacterized protein</fullName>
    </submittedName>
</protein>
<evidence type="ECO:0000313" key="2">
    <source>
        <dbReference type="Proteomes" id="UP001222027"/>
    </source>
</evidence>
<accession>A0AAV8RBJ0</accession>
<dbReference type="AlphaFoldDB" id="A0AAV8RBJ0"/>
<dbReference type="Proteomes" id="UP001222027">
    <property type="component" value="Unassembled WGS sequence"/>
</dbReference>
<sequence length="221" mass="24665">MKQLSMELSTLLQQAQYNESKINAPRSNLEQLYTESRHNKEGYSDCEVDDMASCCNRDTNLQLMCKQSTWSPWLVKFAGNDMKMGNLTCFSVTDMRYKTLGAEVGTNDQDIRLQDHKNMEVCGTSMKPGVTSRMQKNLCVISVMWNLCVISCGLFLHQCIVNSHRSNVSVHETKGVCGGASYLPSQAPSTNDPASTNHVINEIKLKGCDWPTAYGFCQGII</sequence>
<reference evidence="1 2" key="1">
    <citation type="submission" date="2022-12" db="EMBL/GenBank/DDBJ databases">
        <title>Chromosome-scale assembly of the Ensete ventricosum genome.</title>
        <authorList>
            <person name="Dussert Y."/>
            <person name="Stocks J."/>
            <person name="Wendawek A."/>
            <person name="Woldeyes F."/>
            <person name="Nichols R.A."/>
            <person name="Borrell J.S."/>
        </authorList>
    </citation>
    <scope>NUCLEOTIDE SEQUENCE [LARGE SCALE GENOMIC DNA]</scope>
    <source>
        <strain evidence="2">cv. Maze</strain>
        <tissue evidence="1">Seeds</tissue>
    </source>
</reference>
<name>A0AAV8RBJ0_ENSVE</name>
<comment type="caution">
    <text evidence="1">The sequence shown here is derived from an EMBL/GenBank/DDBJ whole genome shotgun (WGS) entry which is preliminary data.</text>
</comment>
<proteinExistence type="predicted"/>